<dbReference type="EMBL" id="MN740229">
    <property type="protein sequence ID" value="QHT94710.1"/>
    <property type="molecule type" value="Genomic_DNA"/>
</dbReference>
<comment type="similarity">
    <text evidence="1">Belongs to the glycosyltransferase 25 family.</text>
</comment>
<evidence type="ECO:0000256" key="1">
    <source>
        <dbReference type="ARBA" id="ARBA00006721"/>
    </source>
</evidence>
<name>A0A6C0IQ45_9ZZZZ</name>
<reference evidence="5" key="1">
    <citation type="journal article" date="2020" name="Nature">
        <title>Giant virus diversity and host interactions through global metagenomics.</title>
        <authorList>
            <person name="Schulz F."/>
            <person name="Roux S."/>
            <person name="Paez-Espino D."/>
            <person name="Jungbluth S."/>
            <person name="Walsh D.A."/>
            <person name="Denef V.J."/>
            <person name="McMahon K.D."/>
            <person name="Konstantinidis K.T."/>
            <person name="Eloe-Fadrosh E.A."/>
            <person name="Kyrpides N.C."/>
            <person name="Woyke T."/>
        </authorList>
    </citation>
    <scope>NUCLEOTIDE SEQUENCE</scope>
    <source>
        <strain evidence="5">GVMAG-M-3300024261-26</strain>
    </source>
</reference>
<dbReference type="AlphaFoldDB" id="A0A6C0IQ45"/>
<accession>A0A6C0IQ45</accession>
<feature type="domain" description="PLOD1-3-like GT" evidence="4">
    <location>
        <begin position="6"/>
        <end position="222"/>
    </location>
</feature>
<dbReference type="Pfam" id="PF25342">
    <property type="entry name" value="GT_PLOD"/>
    <property type="match status" value="1"/>
</dbReference>
<dbReference type="PANTHER" id="PTHR10730">
    <property type="entry name" value="PROCOLLAGEN-LYSINE,2-OXOGLUTARATE 5-DIOXYGENASE/GLYCOSYLTRANSFERASE 25 FAMILY MEMBER"/>
    <property type="match status" value="1"/>
</dbReference>
<dbReference type="InterPro" id="IPR057589">
    <property type="entry name" value="GT_PLOD"/>
</dbReference>
<evidence type="ECO:0000256" key="2">
    <source>
        <dbReference type="ARBA" id="ARBA00022676"/>
    </source>
</evidence>
<dbReference type="GO" id="GO:0016740">
    <property type="term" value="F:transferase activity"/>
    <property type="evidence" value="ECO:0007669"/>
    <property type="project" value="UniProtKB-KW"/>
</dbReference>
<proteinExistence type="inferred from homology"/>
<evidence type="ECO:0000259" key="4">
    <source>
        <dbReference type="Pfam" id="PF25342"/>
    </source>
</evidence>
<dbReference type="InterPro" id="IPR050757">
    <property type="entry name" value="Collagen_mod_GT25"/>
</dbReference>
<sequence>MTDFNFHYITIATKPHPILENIKKRISRNNEDIHILGTEEDRPIGWNAKGNFGVKLREVYDFVIKNDVQDEDIVLFTDAYDVIYTGTRDVVIERFVGMKIPIVFGCETECNPDPDQREKYVHRDVKFPYLNSGMFIGRAWAIRKCMKEYVYDDDHDDQRFWTQKFFEYPEMISLDYDNALFLNTYGIDIEDISWNRLESNYMGRNPQFIHVNGPDKRDLNKFI</sequence>
<dbReference type="CDD" id="cd22997">
    <property type="entry name" value="GT_LH"/>
    <property type="match status" value="1"/>
</dbReference>
<organism evidence="5">
    <name type="scientific">viral metagenome</name>
    <dbReference type="NCBI Taxonomy" id="1070528"/>
    <lineage>
        <taxon>unclassified sequences</taxon>
        <taxon>metagenomes</taxon>
        <taxon>organismal metagenomes</taxon>
    </lineage>
</organism>
<evidence type="ECO:0000256" key="3">
    <source>
        <dbReference type="ARBA" id="ARBA00022679"/>
    </source>
</evidence>
<dbReference type="PANTHER" id="PTHR10730:SF53">
    <property type="entry name" value="GLYCOSYLTRANSFERASE 25 FAMILY MEMBER"/>
    <property type="match status" value="1"/>
</dbReference>
<protein>
    <recommendedName>
        <fullName evidence="4">PLOD1-3-like GT domain-containing protein</fullName>
    </recommendedName>
</protein>
<keyword evidence="3" id="KW-0808">Transferase</keyword>
<evidence type="ECO:0000313" key="5">
    <source>
        <dbReference type="EMBL" id="QHT94710.1"/>
    </source>
</evidence>
<keyword evidence="2" id="KW-0328">Glycosyltransferase</keyword>